<gene>
    <name evidence="1" type="ORF">SAMN05216269_1094</name>
</gene>
<dbReference type="AlphaFoldDB" id="A0A1M7MQ77"/>
<dbReference type="EMBL" id="FRCL01000009">
    <property type="protein sequence ID" value="SHM93169.1"/>
    <property type="molecule type" value="Genomic_DNA"/>
</dbReference>
<dbReference type="Proteomes" id="UP000184092">
    <property type="component" value="Unassembled WGS sequence"/>
</dbReference>
<proteinExistence type="predicted"/>
<evidence type="ECO:0000313" key="2">
    <source>
        <dbReference type="Proteomes" id="UP000184092"/>
    </source>
</evidence>
<keyword evidence="2" id="KW-1185">Reference proteome</keyword>
<accession>A0A1M7MQ77</accession>
<name>A0A1M7MQ77_9FLAO</name>
<reference evidence="2" key="1">
    <citation type="submission" date="2016-11" db="EMBL/GenBank/DDBJ databases">
        <authorList>
            <person name="Varghese N."/>
            <person name="Submissions S."/>
        </authorList>
    </citation>
    <scope>NUCLEOTIDE SEQUENCE [LARGE SCALE GENOMIC DNA]</scope>
    <source>
        <strain evidence="2">CGMCC 1.2749</strain>
    </source>
</reference>
<organism evidence="1 2">
    <name type="scientific">Flavobacterium xinjiangense</name>
    <dbReference type="NCBI Taxonomy" id="178356"/>
    <lineage>
        <taxon>Bacteria</taxon>
        <taxon>Pseudomonadati</taxon>
        <taxon>Bacteroidota</taxon>
        <taxon>Flavobacteriia</taxon>
        <taxon>Flavobacteriales</taxon>
        <taxon>Flavobacteriaceae</taxon>
        <taxon>Flavobacterium</taxon>
    </lineage>
</organism>
<protein>
    <submittedName>
        <fullName evidence="1">Uncharacterized protein</fullName>
    </submittedName>
</protein>
<evidence type="ECO:0000313" key="1">
    <source>
        <dbReference type="EMBL" id="SHM93169.1"/>
    </source>
</evidence>
<sequence>MVFASPVRFARVSESSISLMKKVTKKSSLKIKSLKTTLKFHSVPRAVRPADSTRGALPFYFVVVFLCFLFKGELKVDV</sequence>